<dbReference type="GO" id="GO:0005730">
    <property type="term" value="C:nucleolus"/>
    <property type="evidence" value="ECO:0007669"/>
    <property type="project" value="UniProtKB-SubCell"/>
</dbReference>
<comment type="similarity">
    <text evidence="2">Belongs to the MAK16 family.</text>
</comment>
<dbReference type="Pfam" id="PF04874">
    <property type="entry name" value="Mak16"/>
    <property type="match status" value="1"/>
</dbReference>
<reference evidence="8" key="1">
    <citation type="submission" date="2016-05" db="EMBL/GenBank/DDBJ databases">
        <authorList>
            <person name="Lavstsen T."/>
            <person name="Jespersen J.S."/>
        </authorList>
    </citation>
    <scope>NUCLEOTIDE SEQUENCE</scope>
    <source>
        <tissue evidence="8">Brain</tissue>
    </source>
</reference>
<evidence type="ECO:0000313" key="8">
    <source>
        <dbReference type="EMBL" id="SBQ35783.1"/>
    </source>
</evidence>
<feature type="domain" description="FAM50A/XAP5 C-terminal" evidence="7">
    <location>
        <begin position="267"/>
        <end position="407"/>
    </location>
</feature>
<reference evidence="8" key="2">
    <citation type="submission" date="2016-06" db="EMBL/GenBank/DDBJ databases">
        <title>The genome of a short-lived fish provides insights into sex chromosome evolution and the genetic control of aging.</title>
        <authorList>
            <person name="Reichwald K."/>
            <person name="Felder M."/>
            <person name="Petzold A."/>
            <person name="Koch P."/>
            <person name="Groth M."/>
            <person name="Platzer M."/>
        </authorList>
    </citation>
    <scope>NUCLEOTIDE SEQUENCE</scope>
    <source>
        <tissue evidence="8">Brain</tissue>
    </source>
</reference>
<dbReference type="Gene3D" id="3.30.390.110">
    <property type="match status" value="1"/>
</dbReference>
<organism evidence="8">
    <name type="scientific">Nothobranchius kadleci</name>
    <name type="common">African annual killifish</name>
    <dbReference type="NCBI Taxonomy" id="1051664"/>
    <lineage>
        <taxon>Eukaryota</taxon>
        <taxon>Metazoa</taxon>
        <taxon>Chordata</taxon>
        <taxon>Craniata</taxon>
        <taxon>Vertebrata</taxon>
        <taxon>Euteleostomi</taxon>
        <taxon>Actinopterygii</taxon>
        <taxon>Neopterygii</taxon>
        <taxon>Teleostei</taxon>
        <taxon>Neoteleostei</taxon>
        <taxon>Acanthomorphata</taxon>
        <taxon>Ovalentaria</taxon>
        <taxon>Atherinomorphae</taxon>
        <taxon>Cyprinodontiformes</taxon>
        <taxon>Nothobranchiidae</taxon>
        <taxon>Nothobranchius</taxon>
    </lineage>
</organism>
<dbReference type="FunFam" id="3.30.390.110:FF:000003">
    <property type="entry name" value="Protein MAK16 homolog"/>
    <property type="match status" value="1"/>
</dbReference>
<evidence type="ECO:0000256" key="2">
    <source>
        <dbReference type="ARBA" id="ARBA00005514"/>
    </source>
</evidence>
<dbReference type="InterPro" id="IPR007005">
    <property type="entry name" value="XAP5"/>
</dbReference>
<feature type="coiled-coil region" evidence="4">
    <location>
        <begin position="242"/>
        <end position="270"/>
    </location>
</feature>
<evidence type="ECO:0000256" key="5">
    <source>
        <dbReference type="SAM" id="MobiDB-lite"/>
    </source>
</evidence>
<dbReference type="AlphaFoldDB" id="A0A1A8DQE4"/>
<accession>A0A1A8DQE4</accession>
<gene>
    <name evidence="8" type="primary">FAM50A</name>
</gene>
<dbReference type="Pfam" id="PF04921">
    <property type="entry name" value="XAP5"/>
    <property type="match status" value="1"/>
</dbReference>
<keyword evidence="4" id="KW-0175">Coiled coil</keyword>
<evidence type="ECO:0000259" key="7">
    <source>
        <dbReference type="Pfam" id="PF04921"/>
    </source>
</evidence>
<evidence type="ECO:0000256" key="4">
    <source>
        <dbReference type="SAM" id="Coils"/>
    </source>
</evidence>
<evidence type="ECO:0000256" key="1">
    <source>
        <dbReference type="ARBA" id="ARBA00004604"/>
    </source>
</evidence>
<dbReference type="InterPro" id="IPR029004">
    <property type="entry name" value="Ribosomal_eL28/Mak16"/>
</dbReference>
<feature type="domain" description="Ribosomal eL28/Mak16" evidence="6">
    <location>
        <begin position="6"/>
        <end position="119"/>
    </location>
</feature>
<dbReference type="GO" id="GO:0006325">
    <property type="term" value="P:chromatin organization"/>
    <property type="evidence" value="ECO:0007669"/>
    <property type="project" value="TreeGrafter"/>
</dbReference>
<comment type="subcellular location">
    <subcellularLocation>
        <location evidence="1">Nucleus</location>
        <location evidence="1">Nucleolus</location>
    </subcellularLocation>
</comment>
<evidence type="ECO:0000259" key="6">
    <source>
        <dbReference type="Pfam" id="PF01778"/>
    </source>
</evidence>
<dbReference type="InterPro" id="IPR006958">
    <property type="entry name" value="Mak16"/>
</dbReference>
<dbReference type="EMBL" id="HAEA01007303">
    <property type="protein sequence ID" value="SBQ35783.1"/>
    <property type="molecule type" value="Transcribed_RNA"/>
</dbReference>
<dbReference type="PANTHER" id="PTHR12722">
    <property type="entry name" value="XAP-5 PROTEIN-RELATED"/>
    <property type="match status" value="1"/>
</dbReference>
<protein>
    <submittedName>
        <fullName evidence="8">Family with sequence similarity 50, member A</fullName>
    </submittedName>
</protein>
<dbReference type="PANTHER" id="PTHR12722:SF0">
    <property type="entry name" value="PROTEIN FAM50A"/>
    <property type="match status" value="1"/>
</dbReference>
<keyword evidence="3" id="KW-0539">Nucleus</keyword>
<name>A0A1A8DQE4_NOTKA</name>
<proteinExistence type="inferred from homology"/>
<evidence type="ECO:0000256" key="3">
    <source>
        <dbReference type="ARBA" id="ARBA00023242"/>
    </source>
</evidence>
<feature type="region of interest" description="Disordered" evidence="5">
    <location>
        <begin position="192"/>
        <end position="225"/>
    </location>
</feature>
<feature type="compositionally biased region" description="Acidic residues" evidence="5">
    <location>
        <begin position="193"/>
        <end position="217"/>
    </location>
</feature>
<dbReference type="InterPro" id="IPR048337">
    <property type="entry name" value="FAM50A/XAP5_C"/>
</dbReference>
<sequence>MQHDDVIWDIIGNKQFCSFKVKTKSQNFCRNEYSITGVCNRSSCPLANSQYATIREEKGQCFLYMKEIERAAFPARMWEKVKLSKNYEKALEQIDENLIYWPRFLRHKCKQRFTKITQYLIRMRKLVLKRQRKLVPLSRKVESREKRKEEKALIAAQLDNAIEKELLERLKQGTYGDIYNFPVYAFDKALEQQDAESESDAEEEEEEDDRTEDEDLDCVPVKKKKLGKNPDVDTSFLPDRDREEEENRLREELRQEWELKQEKIKNEEIEITFSYWDGSGHRKTVKMKKGNTIQNFLQKALEVLRKDFSELRSAGVEQLMYIKEDLIIPHHHSFYDFIVTKARGKSGPLFSFDVHDDIRLVNDATVEKDESHAGKVVLRSWYEKNKHIFPASRWEPYDPEKKWDKYTIR</sequence>
<dbReference type="Pfam" id="PF01778">
    <property type="entry name" value="Ribosomal_L28e"/>
    <property type="match status" value="1"/>
</dbReference>